<dbReference type="Proteomes" id="UP000335415">
    <property type="component" value="Unassembled WGS sequence"/>
</dbReference>
<gene>
    <name evidence="12" type="ORF">FJU30_13685</name>
</gene>
<name>A0A5J5FZD0_9GAMM</name>
<keyword evidence="13" id="KW-1185">Reference proteome</keyword>
<evidence type="ECO:0000259" key="11">
    <source>
        <dbReference type="PROSITE" id="PS50850"/>
    </source>
</evidence>
<comment type="caution">
    <text evidence="12">The sequence shown here is derived from an EMBL/GenBank/DDBJ whole genome shotgun (WGS) entry which is preliminary data.</text>
</comment>
<reference evidence="12 13" key="1">
    <citation type="submission" date="2019-09" db="EMBL/GenBank/DDBJ databases">
        <authorList>
            <person name="Li Y."/>
        </authorList>
    </citation>
    <scope>NUCLEOTIDE SEQUENCE [LARGE SCALE GENOMIC DNA]</scope>
    <source>
        <strain evidence="12 13">L3-3HA</strain>
    </source>
</reference>
<feature type="transmembrane region" description="Helical" evidence="10">
    <location>
        <begin position="52"/>
        <end position="71"/>
    </location>
</feature>
<evidence type="ECO:0000256" key="5">
    <source>
        <dbReference type="ARBA" id="ARBA00022519"/>
    </source>
</evidence>
<feature type="transmembrane region" description="Helical" evidence="10">
    <location>
        <begin position="12"/>
        <end position="32"/>
    </location>
</feature>
<feature type="transmembrane region" description="Helical" evidence="10">
    <location>
        <begin position="147"/>
        <end position="167"/>
    </location>
</feature>
<dbReference type="AlphaFoldDB" id="A0A5J5FZD0"/>
<evidence type="ECO:0000256" key="10">
    <source>
        <dbReference type="SAM" id="Phobius"/>
    </source>
</evidence>
<dbReference type="Pfam" id="PF01306">
    <property type="entry name" value="LacY_symp"/>
    <property type="match status" value="1"/>
</dbReference>
<dbReference type="PROSITE" id="PS50850">
    <property type="entry name" value="MFS"/>
    <property type="match status" value="1"/>
</dbReference>
<protein>
    <submittedName>
        <fullName evidence="12">MFS transporter</fullName>
    </submittedName>
</protein>
<feature type="domain" description="Major facilitator superfamily (MFS) profile" evidence="11">
    <location>
        <begin position="10"/>
        <end position="409"/>
    </location>
</feature>
<keyword evidence="9 10" id="KW-0472">Membrane</keyword>
<proteinExistence type="inferred from homology"/>
<dbReference type="NCBIfam" id="NF007077">
    <property type="entry name" value="PRK09528.1"/>
    <property type="match status" value="1"/>
</dbReference>
<evidence type="ECO:0000256" key="7">
    <source>
        <dbReference type="ARBA" id="ARBA00022692"/>
    </source>
</evidence>
<feature type="transmembrane region" description="Helical" evidence="10">
    <location>
        <begin position="173"/>
        <end position="192"/>
    </location>
</feature>
<dbReference type="PANTHER" id="PTHR23522:SF10">
    <property type="entry name" value="3-PHENYLPROPIONIC ACID TRANSPORTER-RELATED"/>
    <property type="match status" value="1"/>
</dbReference>
<dbReference type="NCBIfam" id="TIGR00882">
    <property type="entry name" value="2A0105"/>
    <property type="match status" value="1"/>
</dbReference>
<comment type="similarity">
    <text evidence="2">Belongs to the major facilitator superfamily. Oligosaccharide:H(+) symporter (OHS) (TC 2.A.1.5) family.</text>
</comment>
<keyword evidence="7 10" id="KW-0812">Transmembrane</keyword>
<sequence length="425" mass="47106">MKGDAQTHKINANLWIFGFFLFFYMFIMGAYIPFFPLWLHEVNGLSKTETGIVFSSIAFFALVFQPIFGVLSDKLGLKKHLLWIITILLVFFAPFFLYVFSPLLKTNIILGALVGGIYLGFVNSGGSPAIEAYVEKVSRRSGFEYGHARLFGCIGWALCASVVGYMFSQNNQFVFWLGSGFALILALLLLFAKPDASASAQVVEELGANSSPVNLRTMMSVFRMKKLWFFVLYIIGVACVYDVFDQQFATFFTTFFASKEQGTEIFGYVTTLGELLNASIMFFAPAIINRIGSKNALLVAGAIMSIRIVGSAFATLPYEVIILKTLHMFEVPFLLVGTFKYITSQFDIRFSASIYLIGFCFFKQLCAIFMSAFAGRMYDLIGFQGAYLILGAIVVGFTLLSAFLLSGNREALIGAPPAPDLESSR</sequence>
<keyword evidence="3" id="KW-0813">Transport</keyword>
<dbReference type="GO" id="GO:0005886">
    <property type="term" value="C:plasma membrane"/>
    <property type="evidence" value="ECO:0007669"/>
    <property type="project" value="UniProtKB-SubCell"/>
</dbReference>
<organism evidence="12 13">
    <name type="scientific">Affinibrenneria salicis</name>
    <dbReference type="NCBI Taxonomy" id="2590031"/>
    <lineage>
        <taxon>Bacteria</taxon>
        <taxon>Pseudomonadati</taxon>
        <taxon>Pseudomonadota</taxon>
        <taxon>Gammaproteobacteria</taxon>
        <taxon>Enterobacterales</taxon>
        <taxon>Pectobacteriaceae</taxon>
        <taxon>Affinibrenneria</taxon>
    </lineage>
</organism>
<feature type="transmembrane region" description="Helical" evidence="10">
    <location>
        <begin position="296"/>
        <end position="315"/>
    </location>
</feature>
<evidence type="ECO:0000256" key="6">
    <source>
        <dbReference type="ARBA" id="ARBA00022597"/>
    </source>
</evidence>
<dbReference type="OrthoDB" id="7065110at2"/>
<keyword evidence="4" id="KW-1003">Cell membrane</keyword>
<evidence type="ECO:0000256" key="4">
    <source>
        <dbReference type="ARBA" id="ARBA00022475"/>
    </source>
</evidence>
<dbReference type="Gene3D" id="1.20.1250.20">
    <property type="entry name" value="MFS general substrate transporter like domains"/>
    <property type="match status" value="2"/>
</dbReference>
<evidence type="ECO:0000256" key="9">
    <source>
        <dbReference type="ARBA" id="ARBA00023136"/>
    </source>
</evidence>
<keyword evidence="6" id="KW-0762">Sugar transport</keyword>
<evidence type="ECO:0000256" key="8">
    <source>
        <dbReference type="ARBA" id="ARBA00022989"/>
    </source>
</evidence>
<evidence type="ECO:0000313" key="13">
    <source>
        <dbReference type="Proteomes" id="UP000335415"/>
    </source>
</evidence>
<feature type="transmembrane region" description="Helical" evidence="10">
    <location>
        <begin position="80"/>
        <end position="100"/>
    </location>
</feature>
<evidence type="ECO:0000256" key="2">
    <source>
        <dbReference type="ARBA" id="ARBA00008980"/>
    </source>
</evidence>
<dbReference type="EMBL" id="VYKJ01000006">
    <property type="protein sequence ID" value="KAA8999383.1"/>
    <property type="molecule type" value="Genomic_DNA"/>
</dbReference>
<evidence type="ECO:0000256" key="3">
    <source>
        <dbReference type="ARBA" id="ARBA00022448"/>
    </source>
</evidence>
<accession>A0A5J5FZD0</accession>
<dbReference type="InterPro" id="IPR000576">
    <property type="entry name" value="LacY/RafB_perm_fam"/>
</dbReference>
<evidence type="ECO:0000313" key="12">
    <source>
        <dbReference type="EMBL" id="KAA8999383.1"/>
    </source>
</evidence>
<evidence type="ECO:0000256" key="1">
    <source>
        <dbReference type="ARBA" id="ARBA00004429"/>
    </source>
</evidence>
<comment type="subcellular location">
    <subcellularLocation>
        <location evidence="1">Cell inner membrane</location>
        <topology evidence="1">Multi-pass membrane protein</topology>
    </subcellularLocation>
</comment>
<keyword evidence="5" id="KW-0997">Cell inner membrane</keyword>
<dbReference type="GO" id="GO:0015528">
    <property type="term" value="F:lactose:proton symporter activity"/>
    <property type="evidence" value="ECO:0007669"/>
    <property type="project" value="TreeGrafter"/>
</dbReference>
<dbReference type="InterPro" id="IPR018457">
    <property type="entry name" value="LacY/RafB_perm_fam_CS"/>
</dbReference>
<dbReference type="RefSeq" id="WP_150435527.1">
    <property type="nucleotide sequence ID" value="NZ_VYKJ01000006.1"/>
</dbReference>
<feature type="transmembrane region" description="Helical" evidence="10">
    <location>
        <begin position="354"/>
        <end position="374"/>
    </location>
</feature>
<dbReference type="SUPFAM" id="SSF103473">
    <property type="entry name" value="MFS general substrate transporter"/>
    <property type="match status" value="1"/>
</dbReference>
<feature type="transmembrane region" description="Helical" evidence="10">
    <location>
        <begin position="321"/>
        <end position="342"/>
    </location>
</feature>
<dbReference type="PANTHER" id="PTHR23522">
    <property type="entry name" value="BLL5896 PROTEIN"/>
    <property type="match status" value="1"/>
</dbReference>
<dbReference type="PROSITE" id="PS00896">
    <property type="entry name" value="LACY_1"/>
    <property type="match status" value="1"/>
</dbReference>
<dbReference type="PRINTS" id="PR00174">
    <property type="entry name" value="LACYSMPORT"/>
</dbReference>
<dbReference type="InterPro" id="IPR020846">
    <property type="entry name" value="MFS_dom"/>
</dbReference>
<dbReference type="InterPro" id="IPR036259">
    <property type="entry name" value="MFS_trans_sf"/>
</dbReference>
<feature type="transmembrane region" description="Helical" evidence="10">
    <location>
        <begin position="106"/>
        <end position="126"/>
    </location>
</feature>
<feature type="transmembrane region" description="Helical" evidence="10">
    <location>
        <begin position="265"/>
        <end position="284"/>
    </location>
</feature>
<feature type="transmembrane region" description="Helical" evidence="10">
    <location>
        <begin position="386"/>
        <end position="405"/>
    </location>
</feature>
<keyword evidence="8 10" id="KW-1133">Transmembrane helix</keyword>
<feature type="transmembrane region" description="Helical" evidence="10">
    <location>
        <begin position="227"/>
        <end position="245"/>
    </location>
</feature>
<dbReference type="GO" id="GO:0030395">
    <property type="term" value="F:lactose binding"/>
    <property type="evidence" value="ECO:0007669"/>
    <property type="project" value="TreeGrafter"/>
</dbReference>
<dbReference type="PROSITE" id="PS00897">
    <property type="entry name" value="LACY_2"/>
    <property type="match status" value="1"/>
</dbReference>